<evidence type="ECO:0000256" key="3">
    <source>
        <dbReference type="ARBA" id="ARBA00022801"/>
    </source>
</evidence>
<dbReference type="InterPro" id="IPR017850">
    <property type="entry name" value="Alkaline_phosphatase_core_sf"/>
</dbReference>
<protein>
    <submittedName>
        <fullName evidence="5">Sulfatase</fullName>
    </submittedName>
</protein>
<organism evidence="5 6">
    <name type="scientific">Mycobacterium deserti</name>
    <dbReference type="NCBI Taxonomy" id="2978347"/>
    <lineage>
        <taxon>Bacteria</taxon>
        <taxon>Bacillati</taxon>
        <taxon>Actinomycetota</taxon>
        <taxon>Actinomycetes</taxon>
        <taxon>Mycobacteriales</taxon>
        <taxon>Mycobacteriaceae</taxon>
        <taxon>Mycobacterium</taxon>
    </lineage>
</organism>
<dbReference type="PANTHER" id="PTHR45953:SF1">
    <property type="entry name" value="IDURONATE 2-SULFATASE"/>
    <property type="match status" value="1"/>
</dbReference>
<keyword evidence="2" id="KW-0479">Metal-binding</keyword>
<dbReference type="CDD" id="cd16027">
    <property type="entry name" value="SGSH"/>
    <property type="match status" value="1"/>
</dbReference>
<dbReference type="SUPFAM" id="SSF53649">
    <property type="entry name" value="Alkaline phosphatase-like"/>
    <property type="match status" value="1"/>
</dbReference>
<gene>
    <name evidence="5" type="ORF">N4S67_10065</name>
</gene>
<evidence type="ECO:0000256" key="1">
    <source>
        <dbReference type="ARBA" id="ARBA00008779"/>
    </source>
</evidence>
<evidence type="ECO:0000256" key="2">
    <source>
        <dbReference type="ARBA" id="ARBA00022723"/>
    </source>
</evidence>
<dbReference type="EMBL" id="JAODWD010000002">
    <property type="protein sequence ID" value="MCT7658766.1"/>
    <property type="molecule type" value="Genomic_DNA"/>
</dbReference>
<dbReference type="InterPro" id="IPR024607">
    <property type="entry name" value="Sulfatase_CS"/>
</dbReference>
<dbReference type="Pfam" id="PF00884">
    <property type="entry name" value="Sulfatase"/>
    <property type="match status" value="1"/>
</dbReference>
<name>A0ABT2MA08_9MYCO</name>
<keyword evidence="3" id="KW-0378">Hydrolase</keyword>
<comment type="similarity">
    <text evidence="1">Belongs to the sulfatase family.</text>
</comment>
<proteinExistence type="inferred from homology"/>
<dbReference type="Gene3D" id="3.40.720.10">
    <property type="entry name" value="Alkaline Phosphatase, subunit A"/>
    <property type="match status" value="1"/>
</dbReference>
<feature type="domain" description="Sulfatase N-terminal" evidence="4">
    <location>
        <begin position="8"/>
        <end position="279"/>
    </location>
</feature>
<dbReference type="PROSITE" id="PS00523">
    <property type="entry name" value="SULFATASE_1"/>
    <property type="match status" value="1"/>
</dbReference>
<evidence type="ECO:0000259" key="4">
    <source>
        <dbReference type="Pfam" id="PF00884"/>
    </source>
</evidence>
<dbReference type="PANTHER" id="PTHR45953">
    <property type="entry name" value="IDURONATE 2-SULFATASE"/>
    <property type="match status" value="1"/>
</dbReference>
<dbReference type="InterPro" id="IPR000917">
    <property type="entry name" value="Sulfatase_N"/>
</dbReference>
<evidence type="ECO:0000313" key="6">
    <source>
        <dbReference type="Proteomes" id="UP001206639"/>
    </source>
</evidence>
<sequence>MTEPRRDNVLIVHWHDLGRHLGAYGHSDVDSPRLDELAAEGILLTRAHATAPLCSPSRGSLFTGRYPQNNGLVGLAHHGWEYRAGVRTLPHLLSESGWHTALFGMQHETSYPSKLGFDEFDVSNSYCEYVVEHATRWLTNAPEQPFLLTAGFFETHRPYPHDRYQPADATAVDVPDYLPDTPEIRQDLADFYGSISVADAAVGRLLDTLTATGLDRTTWVVFMTDHGPALPRAKSTLYDAGTGIAMIVRPPRDRKLPPRTYDGLFSGVDLVPTLLDLLGLDVPDDIDGMSHAASLSRPDGDGPVRTEVYTTKTFHDSFDPIRAIRTKEYSYIENYASRPLLDLPWDIADSAPGRTVAPQVAARRPERELYDLLEDPTESHNLLGPDATDKAEAVANDLALLLNDWRMKTNDVIPSDFAGTRISERYTETYLHIHGPRITSRSAIAAERGVEDDHRGQ</sequence>
<evidence type="ECO:0000313" key="5">
    <source>
        <dbReference type="EMBL" id="MCT7658766.1"/>
    </source>
</evidence>
<dbReference type="Proteomes" id="UP001206639">
    <property type="component" value="Unassembled WGS sequence"/>
</dbReference>
<reference evidence="6" key="1">
    <citation type="submission" date="2023-07" db="EMBL/GenBank/DDBJ databases">
        <authorList>
            <person name="Deng Y."/>
            <person name="Zhang Y.-Q."/>
        </authorList>
    </citation>
    <scope>NUCLEOTIDE SEQUENCE [LARGE SCALE GENOMIC DNA]</scope>
    <source>
        <strain evidence="6">CPCC 205710</strain>
    </source>
</reference>
<dbReference type="RefSeq" id="WP_260992801.1">
    <property type="nucleotide sequence ID" value="NZ_JAODWD010000002.1"/>
</dbReference>
<accession>A0ABT2MA08</accession>
<keyword evidence="6" id="KW-1185">Reference proteome</keyword>
<comment type="caution">
    <text evidence="5">The sequence shown here is derived from an EMBL/GenBank/DDBJ whole genome shotgun (WGS) entry which is preliminary data.</text>
</comment>